<evidence type="ECO:0000313" key="1">
    <source>
        <dbReference type="EMBL" id="CAG8514050.1"/>
    </source>
</evidence>
<reference evidence="1" key="1">
    <citation type="submission" date="2021-06" db="EMBL/GenBank/DDBJ databases">
        <authorList>
            <person name="Kallberg Y."/>
            <person name="Tangrot J."/>
            <person name="Rosling A."/>
        </authorList>
    </citation>
    <scope>NUCLEOTIDE SEQUENCE</scope>
    <source>
        <strain evidence="1">IL203A</strain>
    </source>
</reference>
<evidence type="ECO:0000313" key="2">
    <source>
        <dbReference type="Proteomes" id="UP000789702"/>
    </source>
</evidence>
<gene>
    <name evidence="1" type="ORF">DHETER_LOCUS3596</name>
</gene>
<proteinExistence type="predicted"/>
<sequence>MEKLKTKIMEQQNEISLIRNELEKYKYGVITEVSICSNEMKNSSDNCCSNDVSTEDNKEIAGCYVFQEMIKEMGDKDFNPEQIWEFINNRLEYIFGHNKKLKDPGEQDKNKYLSLINYLQDWNDRLHMNFPVIVWKKKAEDSFESPRVPYNSSISRSCCA</sequence>
<comment type="caution">
    <text evidence="1">The sequence shown here is derived from an EMBL/GenBank/DDBJ whole genome shotgun (WGS) entry which is preliminary data.</text>
</comment>
<dbReference type="EMBL" id="CAJVPU010003154">
    <property type="protein sequence ID" value="CAG8514050.1"/>
    <property type="molecule type" value="Genomic_DNA"/>
</dbReference>
<organism evidence="1 2">
    <name type="scientific">Dentiscutata heterogama</name>
    <dbReference type="NCBI Taxonomy" id="1316150"/>
    <lineage>
        <taxon>Eukaryota</taxon>
        <taxon>Fungi</taxon>
        <taxon>Fungi incertae sedis</taxon>
        <taxon>Mucoromycota</taxon>
        <taxon>Glomeromycotina</taxon>
        <taxon>Glomeromycetes</taxon>
        <taxon>Diversisporales</taxon>
        <taxon>Gigasporaceae</taxon>
        <taxon>Dentiscutata</taxon>
    </lineage>
</organism>
<protein>
    <submittedName>
        <fullName evidence="1">1842_t:CDS:1</fullName>
    </submittedName>
</protein>
<dbReference type="Proteomes" id="UP000789702">
    <property type="component" value="Unassembled WGS sequence"/>
</dbReference>
<name>A0ACA9L7Q0_9GLOM</name>
<keyword evidence="2" id="KW-1185">Reference proteome</keyword>
<accession>A0ACA9L7Q0</accession>